<dbReference type="PANTHER" id="PTHR40114:SF1">
    <property type="entry name" value="SLR0698 PROTEIN"/>
    <property type="match status" value="1"/>
</dbReference>
<dbReference type="Proteomes" id="UP000005234">
    <property type="component" value="Chromosome"/>
</dbReference>
<feature type="active site" description="Proton acceptor" evidence="1">
    <location>
        <position position="30"/>
    </location>
</feature>
<protein>
    <recommendedName>
        <fullName evidence="2">CYTH domain-containing protein</fullName>
    </recommendedName>
</protein>
<dbReference type="PIRSF" id="PIRSF016487">
    <property type="entry name" value="CYTH_UCP016487"/>
    <property type="match status" value="1"/>
</dbReference>
<dbReference type="PANTHER" id="PTHR40114">
    <property type="entry name" value="SLR0698 PROTEIN"/>
    <property type="match status" value="1"/>
</dbReference>
<dbReference type="Gene3D" id="2.40.320.10">
    <property type="entry name" value="Hypothetical Protein Pfu-838710-001"/>
    <property type="match status" value="1"/>
</dbReference>
<evidence type="ECO:0000256" key="1">
    <source>
        <dbReference type="PIRSR" id="PIRSR016487-1"/>
    </source>
</evidence>
<dbReference type="InterPro" id="IPR023577">
    <property type="entry name" value="CYTH_domain"/>
</dbReference>
<dbReference type="STRING" id="767434.Fraau_1687"/>
<proteinExistence type="predicted"/>
<keyword evidence="4" id="KW-1185">Reference proteome</keyword>
<accession>H8KYB8</accession>
<dbReference type="PROSITE" id="PS51707">
    <property type="entry name" value="CYTH"/>
    <property type="match status" value="1"/>
</dbReference>
<organism evidence="3 4">
    <name type="scientific">Frateuria aurantia (strain ATCC 33424 / DSM 6220 / KCTC 2777 / LMG 1558 / NBRC 3245 / NCIMB 13370)</name>
    <name type="common">Acetobacter aurantius</name>
    <dbReference type="NCBI Taxonomy" id="767434"/>
    <lineage>
        <taxon>Bacteria</taxon>
        <taxon>Pseudomonadati</taxon>
        <taxon>Pseudomonadota</taxon>
        <taxon>Gammaproteobacteria</taxon>
        <taxon>Lysobacterales</taxon>
        <taxon>Rhodanobacteraceae</taxon>
        <taxon>Frateuria</taxon>
    </lineage>
</organism>
<dbReference type="AlphaFoldDB" id="H8KYB8"/>
<dbReference type="SUPFAM" id="SSF55154">
    <property type="entry name" value="CYTH-like phosphatases"/>
    <property type="match status" value="1"/>
</dbReference>
<evidence type="ECO:0000259" key="2">
    <source>
        <dbReference type="PROSITE" id="PS51707"/>
    </source>
</evidence>
<evidence type="ECO:0000313" key="3">
    <source>
        <dbReference type="EMBL" id="AFC86098.1"/>
    </source>
</evidence>
<dbReference type="OrthoDB" id="9805588at2"/>
<evidence type="ECO:0000313" key="4">
    <source>
        <dbReference type="Proteomes" id="UP000005234"/>
    </source>
</evidence>
<dbReference type="KEGG" id="fau:Fraau_1687"/>
<gene>
    <name evidence="3" type="ordered locus">Fraau_1687</name>
</gene>
<dbReference type="InterPro" id="IPR012042">
    <property type="entry name" value="NeuTTM/CthTTM-like"/>
</dbReference>
<dbReference type="EMBL" id="CP003350">
    <property type="protein sequence ID" value="AFC86098.1"/>
    <property type="molecule type" value="Genomic_DNA"/>
</dbReference>
<dbReference type="InterPro" id="IPR033469">
    <property type="entry name" value="CYTH-like_dom_sf"/>
</dbReference>
<dbReference type="eggNOG" id="COG2954">
    <property type="taxonomic scope" value="Bacteria"/>
</dbReference>
<dbReference type="SMART" id="SM01118">
    <property type="entry name" value="CYTH"/>
    <property type="match status" value="1"/>
</dbReference>
<dbReference type="RefSeq" id="WP_014403103.1">
    <property type="nucleotide sequence ID" value="NC_017033.1"/>
</dbReference>
<dbReference type="Pfam" id="PF01928">
    <property type="entry name" value="CYTH"/>
    <property type="match status" value="1"/>
</dbReference>
<dbReference type="HOGENOM" id="CLU_109545_1_0_6"/>
<sequence>MAVEIERKFLVRSDVWRDRIQHSEVMAQGYLVGMQALVQGLAKSSVRVRLSGEQAWLNIKSATRGVSRAEYEYPVPAADAREMLDTLCDGVVEKVRHHVLHEGALFEVDEFTGRNQGLIVAEIELSSEDAAFPRPEWLGTEVSELERYYNVCLIDHPYAIWSAAERAAEDAGAQAC</sequence>
<feature type="domain" description="CYTH" evidence="2">
    <location>
        <begin position="2"/>
        <end position="155"/>
    </location>
</feature>
<name>H8KYB8_FRAAD</name>
<dbReference type="CDD" id="cd07891">
    <property type="entry name" value="CYTH-like_CthTTM-like_1"/>
    <property type="match status" value="1"/>
</dbReference>
<reference evidence="3" key="1">
    <citation type="submission" date="2012-02" db="EMBL/GenBank/DDBJ databases">
        <title>The complete genome of Frateuria aurantia DSM 6220.</title>
        <authorList>
            <consortium name="US DOE Joint Genome Institute (JGI-PGF)"/>
            <person name="Lucas S."/>
            <person name="Copeland A."/>
            <person name="Lapidus A."/>
            <person name="Glavina del Rio T."/>
            <person name="Dalin E."/>
            <person name="Tice H."/>
            <person name="Bruce D."/>
            <person name="Goodwin L."/>
            <person name="Pitluck S."/>
            <person name="Peters L."/>
            <person name="Ovchinnikova G."/>
            <person name="Teshima H."/>
            <person name="Kyrpides N."/>
            <person name="Mavromatis K."/>
            <person name="Ivanova N."/>
            <person name="Brettin T."/>
            <person name="Detter J.C."/>
            <person name="Han C."/>
            <person name="Larimer F."/>
            <person name="Land M."/>
            <person name="Hauser L."/>
            <person name="Markowitz V."/>
            <person name="Cheng J.-F."/>
            <person name="Hugenholtz P."/>
            <person name="Woyke T."/>
            <person name="Wu D."/>
            <person name="Brambilla E."/>
            <person name="Klenk H.-P."/>
            <person name="Eisen J.A."/>
        </authorList>
    </citation>
    <scope>NUCLEOTIDE SEQUENCE</scope>
    <source>
        <strain evidence="3">DSM 6220</strain>
    </source>
</reference>